<dbReference type="CDD" id="cd00067">
    <property type="entry name" value="GAL4"/>
    <property type="match status" value="1"/>
</dbReference>
<evidence type="ECO:0000313" key="10">
    <source>
        <dbReference type="Proteomes" id="UP001194746"/>
    </source>
</evidence>
<dbReference type="PANTHER" id="PTHR23416">
    <property type="entry name" value="SIALIC ACID SYNTHASE-RELATED"/>
    <property type="match status" value="1"/>
</dbReference>
<dbReference type="Pfam" id="PF00172">
    <property type="entry name" value="Zn_clus"/>
    <property type="match status" value="1"/>
</dbReference>
<evidence type="ECO:0000313" key="9">
    <source>
        <dbReference type="EMBL" id="KAF9884985.1"/>
    </source>
</evidence>
<dbReference type="Gene3D" id="4.10.240.10">
    <property type="entry name" value="Zn(2)-C6 fungal-type DNA-binding domain"/>
    <property type="match status" value="1"/>
</dbReference>
<comment type="similarity">
    <text evidence="1">Belongs to the transferase hexapeptide repeat family.</text>
</comment>
<accession>A0AAD4CEK7</accession>
<dbReference type="InterPro" id="IPR051159">
    <property type="entry name" value="Hexapeptide_acetyltransf"/>
</dbReference>
<dbReference type="Proteomes" id="UP001194746">
    <property type="component" value="Unassembled WGS sequence"/>
</dbReference>
<dbReference type="InterPro" id="IPR024688">
    <property type="entry name" value="Mac_dom"/>
</dbReference>
<dbReference type="GO" id="GO:0009893">
    <property type="term" value="P:positive regulation of metabolic process"/>
    <property type="evidence" value="ECO:0007669"/>
    <property type="project" value="UniProtKB-ARBA"/>
</dbReference>
<evidence type="ECO:0000256" key="4">
    <source>
        <dbReference type="ARBA" id="ARBA00023125"/>
    </source>
</evidence>
<feature type="domain" description="Zn(2)-C6 fungal-type" evidence="8">
    <location>
        <begin position="267"/>
        <end position="295"/>
    </location>
</feature>
<dbReference type="PROSITE" id="PS50048">
    <property type="entry name" value="ZN2_CY6_FUNGAL_2"/>
    <property type="match status" value="1"/>
</dbReference>
<evidence type="ECO:0000256" key="5">
    <source>
        <dbReference type="ARBA" id="ARBA00023163"/>
    </source>
</evidence>
<evidence type="ECO:0000256" key="1">
    <source>
        <dbReference type="ARBA" id="ARBA00007274"/>
    </source>
</evidence>
<feature type="compositionally biased region" description="Basic and acidic residues" evidence="7">
    <location>
        <begin position="208"/>
        <end position="218"/>
    </location>
</feature>
<feature type="region of interest" description="Disordered" evidence="7">
    <location>
        <begin position="362"/>
        <end position="393"/>
    </location>
</feature>
<reference evidence="9" key="2">
    <citation type="submission" date="2020-02" db="EMBL/GenBank/DDBJ databases">
        <authorList>
            <person name="Gilchrist C.L.M."/>
            <person name="Chooi Y.-H."/>
        </authorList>
    </citation>
    <scope>NUCLEOTIDE SEQUENCE</scope>
    <source>
        <strain evidence="9">MST-FP2251</strain>
    </source>
</reference>
<feature type="compositionally biased region" description="Polar residues" evidence="7">
    <location>
        <begin position="362"/>
        <end position="392"/>
    </location>
</feature>
<dbReference type="GO" id="GO:0016407">
    <property type="term" value="F:acetyltransferase activity"/>
    <property type="evidence" value="ECO:0007669"/>
    <property type="project" value="InterPro"/>
</dbReference>
<keyword evidence="2" id="KW-0808">Transferase</keyword>
<dbReference type="InterPro" id="IPR036864">
    <property type="entry name" value="Zn2-C6_fun-type_DNA-bd_sf"/>
</dbReference>
<protein>
    <submittedName>
        <fullName evidence="9">Maltose acetyltransferase</fullName>
    </submittedName>
</protein>
<evidence type="ECO:0000259" key="8">
    <source>
        <dbReference type="PROSITE" id="PS50048"/>
    </source>
</evidence>
<feature type="compositionally biased region" description="Basic and acidic residues" evidence="7">
    <location>
        <begin position="11"/>
        <end position="25"/>
    </location>
</feature>
<dbReference type="PROSITE" id="PS00463">
    <property type="entry name" value="ZN2_CY6_FUNGAL_1"/>
    <property type="match status" value="1"/>
</dbReference>
<keyword evidence="6" id="KW-0539">Nucleus</keyword>
<feature type="compositionally biased region" description="Polar residues" evidence="7">
    <location>
        <begin position="26"/>
        <end position="45"/>
    </location>
</feature>
<dbReference type="SMART" id="SM01266">
    <property type="entry name" value="Mac"/>
    <property type="match status" value="1"/>
</dbReference>
<sequence>MTAVSPVPVMNDHEPEKEPKADHSPSRFTAVNGKDSSISGPSLNNGEHHNAPESWGKGRSDEPSSHHDEGMRENGNSGGNDIERSSQSSPHAGASASSKNKRKRSESLEQNDNVQLSYRGPRSPSHPEDLTDSDMQQETHNGVESSFVDHDPQTASSASAQPKLPENQEARPSSSSTAWHEYDSQLVTQAQQRAQQIDPSDAQLAEVLQREAQGHDATQKGWLTSNRIREGTVPNEPPPSLSTFSQERPQQVAPKRKRVFSNRTKTGCMTCRRRKKKCDEQHPACNNCIRGGFLCEGYSSRSTWQKPSSTKAPVPLQSKEGYADLSNQYVHEINQNDRPQSLSEQLDAGKIRPIVVDDNERSTTQFNSSPTGVGSNRGSWSKRTWPSTSHSAYVSEHATKPDYREVPSIHELPRDGHPKPDYPIVPPIRELSHGPHGKPGIPLFQGSLDQRPSLTTTNAMDTNSPQAQARMALSIEHQLSARTVPSEETEKEKMVRGELYRPFDIHLVEERERCKAALWRFNNSCNPVSGLSTKEQNRLLKEVFVPPTGIDASPSGVTPPRSAGSIGQGAVVEPPFNCHYGYNIHIGEDVLELLFSVQWLMQICKSAKVLKVATKAGPLPLKKTAMLEPVAQYTQVFAFDVVLM</sequence>
<feature type="region of interest" description="Disordered" evidence="7">
    <location>
        <begin position="1"/>
        <end position="259"/>
    </location>
</feature>
<dbReference type="SUPFAM" id="SSF57701">
    <property type="entry name" value="Zn2/Cys6 DNA-binding domain"/>
    <property type="match status" value="1"/>
</dbReference>
<organism evidence="9 10">
    <name type="scientific">Aspergillus nanangensis</name>
    <dbReference type="NCBI Taxonomy" id="2582783"/>
    <lineage>
        <taxon>Eukaryota</taxon>
        <taxon>Fungi</taxon>
        <taxon>Dikarya</taxon>
        <taxon>Ascomycota</taxon>
        <taxon>Pezizomycotina</taxon>
        <taxon>Eurotiomycetes</taxon>
        <taxon>Eurotiomycetidae</taxon>
        <taxon>Eurotiales</taxon>
        <taxon>Aspergillaceae</taxon>
        <taxon>Aspergillus</taxon>
        <taxon>Aspergillus subgen. Circumdati</taxon>
    </lineage>
</organism>
<feature type="compositionally biased region" description="Basic and acidic residues" evidence="7">
    <location>
        <begin position="46"/>
        <end position="72"/>
    </location>
</feature>
<dbReference type="AlphaFoldDB" id="A0AAD4CEK7"/>
<evidence type="ECO:0000256" key="2">
    <source>
        <dbReference type="ARBA" id="ARBA00022679"/>
    </source>
</evidence>
<evidence type="ECO:0000256" key="7">
    <source>
        <dbReference type="SAM" id="MobiDB-lite"/>
    </source>
</evidence>
<keyword evidence="3" id="KW-0805">Transcription regulation</keyword>
<dbReference type="GO" id="GO:0003677">
    <property type="term" value="F:DNA binding"/>
    <property type="evidence" value="ECO:0007669"/>
    <property type="project" value="UniProtKB-KW"/>
</dbReference>
<gene>
    <name evidence="9" type="primary">CAS91_1</name>
    <name evidence="9" type="ORF">FE257_000808</name>
</gene>
<dbReference type="PANTHER" id="PTHR23416:SF76">
    <property type="entry name" value="ZN(II)2CYS6 TRANSCRIPTION FACTOR (EUROFUNG)"/>
    <property type="match status" value="1"/>
</dbReference>
<dbReference type="InterPro" id="IPR001138">
    <property type="entry name" value="Zn2Cys6_DnaBD"/>
</dbReference>
<dbReference type="Pfam" id="PF16628">
    <property type="entry name" value="Mac_assoc"/>
    <property type="match status" value="1"/>
</dbReference>
<keyword evidence="10" id="KW-1185">Reference proteome</keyword>
<dbReference type="GO" id="GO:0000981">
    <property type="term" value="F:DNA-binding transcription factor activity, RNA polymerase II-specific"/>
    <property type="evidence" value="ECO:0007669"/>
    <property type="project" value="InterPro"/>
</dbReference>
<name>A0AAD4CEK7_ASPNN</name>
<proteinExistence type="inferred from homology"/>
<dbReference type="Pfam" id="PF12464">
    <property type="entry name" value="Mac"/>
    <property type="match status" value="1"/>
</dbReference>
<dbReference type="Gene3D" id="2.160.10.10">
    <property type="entry name" value="Hexapeptide repeat proteins"/>
    <property type="match status" value="1"/>
</dbReference>
<dbReference type="GO" id="GO:0008270">
    <property type="term" value="F:zinc ion binding"/>
    <property type="evidence" value="ECO:0007669"/>
    <property type="project" value="InterPro"/>
</dbReference>
<dbReference type="EMBL" id="VCAU01000106">
    <property type="protein sequence ID" value="KAF9884985.1"/>
    <property type="molecule type" value="Genomic_DNA"/>
</dbReference>
<reference evidence="9" key="1">
    <citation type="journal article" date="2019" name="Beilstein J. Org. Chem.">
        <title>Nanangenines: drimane sesquiterpenoids as the dominant metabolite cohort of a novel Australian fungus, Aspergillus nanangensis.</title>
        <authorList>
            <person name="Lacey H.J."/>
            <person name="Gilchrist C.L.M."/>
            <person name="Crombie A."/>
            <person name="Kalaitzis J.A."/>
            <person name="Vuong D."/>
            <person name="Rutledge P.J."/>
            <person name="Turner P."/>
            <person name="Pitt J.I."/>
            <person name="Lacey E."/>
            <person name="Chooi Y.H."/>
            <person name="Piggott A.M."/>
        </authorList>
    </citation>
    <scope>NUCLEOTIDE SEQUENCE</scope>
    <source>
        <strain evidence="9">MST-FP2251</strain>
    </source>
</reference>
<evidence type="ECO:0000256" key="6">
    <source>
        <dbReference type="ARBA" id="ARBA00023242"/>
    </source>
</evidence>
<keyword evidence="5" id="KW-0804">Transcription</keyword>
<keyword evidence="4" id="KW-0238">DNA-binding</keyword>
<dbReference type="GO" id="GO:0008374">
    <property type="term" value="F:O-acyltransferase activity"/>
    <property type="evidence" value="ECO:0007669"/>
    <property type="project" value="TreeGrafter"/>
</dbReference>
<comment type="caution">
    <text evidence="9">The sequence shown here is derived from an EMBL/GenBank/DDBJ whole genome shotgun (WGS) entry which is preliminary data.</text>
</comment>
<feature type="compositionally biased region" description="Polar residues" evidence="7">
    <location>
        <begin position="133"/>
        <end position="144"/>
    </location>
</feature>
<dbReference type="SMART" id="SM00066">
    <property type="entry name" value="GAL4"/>
    <property type="match status" value="1"/>
</dbReference>
<evidence type="ECO:0000256" key="3">
    <source>
        <dbReference type="ARBA" id="ARBA00023015"/>
    </source>
</evidence>